<evidence type="ECO:0000256" key="1">
    <source>
        <dbReference type="SAM" id="MobiDB-lite"/>
    </source>
</evidence>
<protein>
    <submittedName>
        <fullName evidence="2">Uncharacterized protein</fullName>
    </submittedName>
</protein>
<proteinExistence type="evidence at transcript level"/>
<name>L7LVD9_RHIPC</name>
<sequence>MKALCNSFASLATFSSPSSPMTQRQSRIKDRGAGSHSHSRELIKPIYTGGRKDLSSLSAPITPSLPSMPLWHMSTDQESWLRKMVLSVVGSETFESVSLGAIASAALHDVFNCVFFLFFFFNFAGVACKGRPDYGACDLLARMELNKISRARAQHNMTSSRF</sequence>
<organism evidence="2">
    <name type="scientific">Rhipicephalus pulchellus</name>
    <name type="common">Yellow backed tick</name>
    <name type="synonym">Dermacentor pulchellus</name>
    <dbReference type="NCBI Taxonomy" id="72859"/>
    <lineage>
        <taxon>Eukaryota</taxon>
        <taxon>Metazoa</taxon>
        <taxon>Ecdysozoa</taxon>
        <taxon>Arthropoda</taxon>
        <taxon>Chelicerata</taxon>
        <taxon>Arachnida</taxon>
        <taxon>Acari</taxon>
        <taxon>Parasitiformes</taxon>
        <taxon>Ixodida</taxon>
        <taxon>Ixodoidea</taxon>
        <taxon>Ixodidae</taxon>
        <taxon>Rhipicephalinae</taxon>
        <taxon>Rhipicephalus</taxon>
        <taxon>Rhipicephalus</taxon>
    </lineage>
</organism>
<feature type="region of interest" description="Disordered" evidence="1">
    <location>
        <begin position="14"/>
        <end position="39"/>
    </location>
</feature>
<feature type="compositionally biased region" description="Basic and acidic residues" evidence="1">
    <location>
        <begin position="27"/>
        <end position="39"/>
    </location>
</feature>
<reference evidence="2" key="1">
    <citation type="submission" date="2012-11" db="EMBL/GenBank/DDBJ databases">
        <authorList>
            <person name="Lucero-Rivera Y.E."/>
            <person name="Tovar-Ramirez D."/>
        </authorList>
    </citation>
    <scope>NUCLEOTIDE SEQUENCE</scope>
    <source>
        <tissue evidence="2">Salivary gland</tissue>
    </source>
</reference>
<reference evidence="2" key="2">
    <citation type="journal article" date="2015" name="J. Proteomics">
        <title>Sexual differences in the sialomes of the zebra tick, Rhipicephalus pulchellus.</title>
        <authorList>
            <person name="Tan A.W."/>
            <person name="Francischetti I.M."/>
            <person name="Slovak M."/>
            <person name="Kini R.M."/>
            <person name="Ribeiro J.M."/>
        </authorList>
    </citation>
    <scope>NUCLEOTIDE SEQUENCE</scope>
    <source>
        <tissue evidence="2">Salivary gland</tissue>
    </source>
</reference>
<evidence type="ECO:0000313" key="2">
    <source>
        <dbReference type="EMBL" id="JAA55770.1"/>
    </source>
</evidence>
<dbReference type="AlphaFoldDB" id="L7LVD9"/>
<dbReference type="EMBL" id="GACK01009264">
    <property type="protein sequence ID" value="JAA55770.1"/>
    <property type="molecule type" value="mRNA"/>
</dbReference>
<feature type="compositionally biased region" description="Polar residues" evidence="1">
    <location>
        <begin position="14"/>
        <end position="25"/>
    </location>
</feature>
<accession>L7LVD9</accession>